<proteinExistence type="predicted"/>
<protein>
    <recommendedName>
        <fullName evidence="3">SLH domain-containing protein</fullName>
    </recommendedName>
</protein>
<evidence type="ECO:0000313" key="5">
    <source>
        <dbReference type="Proteomes" id="UP000249890"/>
    </source>
</evidence>
<feature type="domain" description="SLH" evidence="3">
    <location>
        <begin position="44"/>
        <end position="106"/>
    </location>
</feature>
<dbReference type="SUPFAM" id="SSF49373">
    <property type="entry name" value="Invasin/intimin cell-adhesion fragments"/>
    <property type="match status" value="1"/>
</dbReference>
<organism evidence="4 5">
    <name type="scientific">Paenibacillus donghaensis</name>
    <dbReference type="NCBI Taxonomy" id="414771"/>
    <lineage>
        <taxon>Bacteria</taxon>
        <taxon>Bacillati</taxon>
        <taxon>Bacillota</taxon>
        <taxon>Bacilli</taxon>
        <taxon>Bacillales</taxon>
        <taxon>Paenibacillaceae</taxon>
        <taxon>Paenibacillus</taxon>
    </lineage>
</organism>
<dbReference type="EMBL" id="CP021780">
    <property type="protein sequence ID" value="ASA25822.1"/>
    <property type="molecule type" value="Genomic_DNA"/>
</dbReference>
<dbReference type="PROSITE" id="PS51272">
    <property type="entry name" value="SLH"/>
    <property type="match status" value="3"/>
</dbReference>
<dbReference type="Pfam" id="PF16709">
    <property type="entry name" value="SCAB-Ig"/>
    <property type="match status" value="1"/>
</dbReference>
<dbReference type="InterPro" id="IPR001119">
    <property type="entry name" value="SLH_dom"/>
</dbReference>
<dbReference type="InterPro" id="IPR051465">
    <property type="entry name" value="Cell_Envelope_Struct_Comp"/>
</dbReference>
<feature type="region of interest" description="Disordered" evidence="1">
    <location>
        <begin position="406"/>
        <end position="444"/>
    </location>
</feature>
<dbReference type="Proteomes" id="UP000249890">
    <property type="component" value="Chromosome"/>
</dbReference>
<dbReference type="InterPro" id="IPR046780">
    <property type="entry name" value="aBig_2"/>
</dbReference>
<dbReference type="KEGG" id="pdh:B9T62_36895"/>
<evidence type="ECO:0000313" key="4">
    <source>
        <dbReference type="EMBL" id="ASA25822.1"/>
    </source>
</evidence>
<dbReference type="PANTHER" id="PTHR43308">
    <property type="entry name" value="OUTER MEMBRANE PROTEIN ALPHA-RELATED"/>
    <property type="match status" value="1"/>
</dbReference>
<dbReference type="InterPro" id="IPR032015">
    <property type="entry name" value="SCAB-Ig"/>
</dbReference>
<feature type="domain" description="SLH" evidence="3">
    <location>
        <begin position="107"/>
        <end position="164"/>
    </location>
</feature>
<dbReference type="InterPro" id="IPR003343">
    <property type="entry name" value="Big_2"/>
</dbReference>
<dbReference type="Gene3D" id="2.60.40.2700">
    <property type="match status" value="1"/>
</dbReference>
<keyword evidence="2" id="KW-0732">Signal</keyword>
<dbReference type="SMART" id="SM00635">
    <property type="entry name" value="BID_2"/>
    <property type="match status" value="1"/>
</dbReference>
<feature type="domain" description="SLH" evidence="3">
    <location>
        <begin position="166"/>
        <end position="229"/>
    </location>
</feature>
<feature type="signal peptide" evidence="2">
    <location>
        <begin position="1"/>
        <end position="28"/>
    </location>
</feature>
<dbReference type="Pfam" id="PF00395">
    <property type="entry name" value="SLH"/>
    <property type="match status" value="3"/>
</dbReference>
<dbReference type="Gene3D" id="2.60.40.1080">
    <property type="match status" value="1"/>
</dbReference>
<name>A0A2Z2KUN6_9BACL</name>
<sequence length="1352" mass="143163">MKSKFAHKVIAFATAAITIFGGVVPAFAAPASVPVTPVASTTPLASSAFSDTSHHWGQNAIEKWSGYSVVQGYNGSFRPDAPVTRAEYSSMIDNIMKYIELGDNRFSDLGQEKWYYNAMLKLNTAGVLKGTDGKALPNNKITRQEAAVLIAGAFETGNAASASSSGTAFSDHAQIADWADEAVQSLVSKSVISGMPDGTFRPAAPLTRAEAVTMFDKLIQTLITAPGEYSQDVVGNVVVNTSGATLKNMKITGDLYVAQGVGEGEVTLDNVKITGNVHVQGGGENSILFNNVDVKGALIVNKYNGKVRVLATGSTSVSITLLESGAMLVTKELTGGGFETVEISADVLAGQEVKLDGNFNKVVNKSAQVKITGTGTIKELVADVTTHIAGTVTIDKITKTGNAEVTLENNTPQPSSTATPVNNSGGSGGGSAGGGGSTDGGSQTVSVKGISLDVSALSMVVGESKTLKATIAPVNATNQKVLWTIAGGGMTVLEVNGDGVISAKSPGTAKVIATSEDGGFTAETVVKVEQPALGVKVSKYEGVAVDRAAVIEETVIANSANVTIVEAGRSLIQAHHYDTSVTALAPMKQTTVGHAVYAVITLQDLNGKPLTDTTGVGITVNGATYGADYFGRALAEGFKAGSFVLPLNAGQPESIRQYKLEFTQAGYVQTSLTVTYRPAGTPIVKAIGAISGSTDIGSELKAGVVSYEGTPANQELAYQWYRADSEQGKYTAISGANTSTYVLTPEDGNHYLRVWASADEIKVSGAVVSEAFGPVQPAVNAEEVFAAIEAAYLGSNKDKSNVTTSLTLPTSLPAYPGVTMVWSSSNLQVIDAAGKVTRGERDDQFVNLTVTLGGQAAGSRTYELTVRAAGTENVGIEGFIDPYFTANYPQAFIKDGTVHVRYALKAPAEVYMVVNTINGMHKSDVKAVLEGHAGIDNRPVYANQWPYFEVKENAINQVQEFDTGIKLSDTNGQEARVEFVIVDPGKNYFSSAVTTILFDSKVVSALDTYPPRSDMKYINRALDTIYVYYHEKLDLSSAPSKSDYTLSAGQVDAVTLFNEDGKWGIAPGYAKLSVSGITEADAAGLMLSYNGSAIRDLSDAGNQALPYTKQPVWTISEHFSKVVVSSDRKSLIAEIVPGWEPYVNEQLELYNSEEVKSRFAVAITGQGSYSPSFSTYSYAGNYLEFTLKFDTPLPEGNTTLTFDTTGIVNWAKDLYPAKLISESITQIEAPGTPSAKYNEKTGVLNLSFAPDFSLDYASLAAGLVLKVDGVEYALRGYILSRHTYTQNGQTTANTLDIRLNDQYSWKFKQAVDKGTDVQIKYTKVNGDHNSQISDGGGSLLPDFDYVTVVKKP</sequence>
<feature type="compositionally biased region" description="Gly residues" evidence="1">
    <location>
        <begin position="425"/>
        <end position="439"/>
    </location>
</feature>
<dbReference type="RefSeq" id="WP_087919782.1">
    <property type="nucleotide sequence ID" value="NZ_CP021780.1"/>
</dbReference>
<evidence type="ECO:0000256" key="1">
    <source>
        <dbReference type="SAM" id="MobiDB-lite"/>
    </source>
</evidence>
<reference evidence="4 5" key="1">
    <citation type="submission" date="2017-06" db="EMBL/GenBank/DDBJ databases">
        <title>Complete genome sequence of Paenibacillus donghaensis KCTC 13049T isolated from East Sea sediment, South Korea.</title>
        <authorList>
            <person name="Jung B.K."/>
            <person name="Hong S.-J."/>
            <person name="Shin J.-H."/>
        </authorList>
    </citation>
    <scope>NUCLEOTIDE SEQUENCE [LARGE SCALE GENOMIC DNA]</scope>
    <source>
        <strain evidence="4 5">KCTC 13049</strain>
    </source>
</reference>
<evidence type="ECO:0000259" key="3">
    <source>
        <dbReference type="PROSITE" id="PS51272"/>
    </source>
</evidence>
<dbReference type="InterPro" id="IPR008964">
    <property type="entry name" value="Invasin/intimin_cell_adhesion"/>
</dbReference>
<accession>A0A2Z2KUN6</accession>
<keyword evidence="5" id="KW-1185">Reference proteome</keyword>
<dbReference type="OrthoDB" id="185675at2"/>
<evidence type="ECO:0000256" key="2">
    <source>
        <dbReference type="SAM" id="SignalP"/>
    </source>
</evidence>
<gene>
    <name evidence="4" type="ORF">B9T62_36895</name>
</gene>
<feature type="chain" id="PRO_5016321864" description="SLH domain-containing protein" evidence="2">
    <location>
        <begin position="29"/>
        <end position="1352"/>
    </location>
</feature>
<dbReference type="Pfam" id="PF20578">
    <property type="entry name" value="aBig_2"/>
    <property type="match status" value="1"/>
</dbReference>
<dbReference type="Pfam" id="PF02368">
    <property type="entry name" value="Big_2"/>
    <property type="match status" value="1"/>
</dbReference>
<feature type="compositionally biased region" description="Polar residues" evidence="1">
    <location>
        <begin position="406"/>
        <end position="423"/>
    </location>
</feature>